<evidence type="ECO:0000256" key="1">
    <source>
        <dbReference type="SAM" id="MobiDB-lite"/>
    </source>
</evidence>
<gene>
    <name evidence="2" type="ORF">ON753_03710</name>
</gene>
<protein>
    <submittedName>
        <fullName evidence="2">Uncharacterized protein</fullName>
    </submittedName>
</protein>
<evidence type="ECO:0000313" key="3">
    <source>
        <dbReference type="Proteomes" id="UP001300261"/>
    </source>
</evidence>
<keyword evidence="3" id="KW-1185">Reference proteome</keyword>
<dbReference type="RefSeq" id="WP_265961210.1">
    <property type="nucleotide sequence ID" value="NZ_JAPEVI010000002.1"/>
</dbReference>
<comment type="caution">
    <text evidence="2">The sequence shown here is derived from an EMBL/GenBank/DDBJ whole genome shotgun (WGS) entry which is preliminary data.</text>
</comment>
<feature type="compositionally biased region" description="Basic and acidic residues" evidence="1">
    <location>
        <begin position="1"/>
        <end position="23"/>
    </location>
</feature>
<feature type="region of interest" description="Disordered" evidence="1">
    <location>
        <begin position="1"/>
        <end position="51"/>
    </location>
</feature>
<sequence>MAKIVKSNDKDCHDEFCMRERTPPGRRAPRPHPNAPPSSLGQPPGHQRGKENLNNFFLVDSKRYFFLDLNLT</sequence>
<dbReference type="Proteomes" id="UP001300261">
    <property type="component" value="Unassembled WGS sequence"/>
</dbReference>
<evidence type="ECO:0000313" key="2">
    <source>
        <dbReference type="EMBL" id="MCX2721514.1"/>
    </source>
</evidence>
<proteinExistence type="predicted"/>
<organism evidence="2 3">
    <name type="scientific">Roseibium salinum</name>
    <dbReference type="NCBI Taxonomy" id="1604349"/>
    <lineage>
        <taxon>Bacteria</taxon>
        <taxon>Pseudomonadati</taxon>
        <taxon>Pseudomonadota</taxon>
        <taxon>Alphaproteobacteria</taxon>
        <taxon>Hyphomicrobiales</taxon>
        <taxon>Stappiaceae</taxon>
        <taxon>Roseibium</taxon>
    </lineage>
</organism>
<accession>A0ABT3QX61</accession>
<dbReference type="EMBL" id="JAPEVI010000002">
    <property type="protein sequence ID" value="MCX2721514.1"/>
    <property type="molecule type" value="Genomic_DNA"/>
</dbReference>
<reference evidence="2 3" key="1">
    <citation type="journal article" date="2016" name="Int. J. Syst. Evol. Microbiol.">
        <title>Labrenzia salina sp. nov., isolated from the rhizosphere of the halophyte Arthrocnemum macrostachyum.</title>
        <authorList>
            <person name="Camacho M."/>
            <person name="Redondo-Gomez S."/>
            <person name="Rodriguez-Llorente I."/>
            <person name="Rohde M."/>
            <person name="Sproer C."/>
            <person name="Schumann P."/>
            <person name="Klenk H.P."/>
            <person name="Montero-Calasanz M.D.C."/>
        </authorList>
    </citation>
    <scope>NUCLEOTIDE SEQUENCE [LARGE SCALE GENOMIC DNA]</scope>
    <source>
        <strain evidence="2 3">DSM 29163</strain>
    </source>
</reference>
<name>A0ABT3QX61_9HYPH</name>